<gene>
    <name evidence="2" type="ORF">OBE_00255</name>
</gene>
<reference evidence="2" key="1">
    <citation type="journal article" date="2013" name="Environ. Microbiol.">
        <title>Microbiota from the distal guts of lean and obese adolescents exhibit partial functional redundancy besides clear differences in community structure.</title>
        <authorList>
            <person name="Ferrer M."/>
            <person name="Ruiz A."/>
            <person name="Lanza F."/>
            <person name="Haange S.B."/>
            <person name="Oberbach A."/>
            <person name="Till H."/>
            <person name="Bargiela R."/>
            <person name="Campoy C."/>
            <person name="Segura M.T."/>
            <person name="Richter M."/>
            <person name="von Bergen M."/>
            <person name="Seifert J."/>
            <person name="Suarez A."/>
        </authorList>
    </citation>
    <scope>NUCLEOTIDE SEQUENCE</scope>
</reference>
<comment type="caution">
    <text evidence="2">The sequence shown here is derived from an EMBL/GenBank/DDBJ whole genome shotgun (WGS) entry which is preliminary data.</text>
</comment>
<name>K1TX09_9ZZZZ</name>
<evidence type="ECO:0000313" key="2">
    <source>
        <dbReference type="EMBL" id="EKC77647.1"/>
    </source>
</evidence>
<sequence length="45" mass="5054">MNKFKTFTALMLLLAIGFAGCGKSEAERHRLSKKEKARLDSLDRA</sequence>
<accession>K1TX09</accession>
<dbReference type="PROSITE" id="PS51257">
    <property type="entry name" value="PROKAR_LIPOPROTEIN"/>
    <property type="match status" value="1"/>
</dbReference>
<dbReference type="EMBL" id="AJWZ01000179">
    <property type="protein sequence ID" value="EKC77647.1"/>
    <property type="molecule type" value="Genomic_DNA"/>
</dbReference>
<dbReference type="AlphaFoldDB" id="K1TX09"/>
<proteinExistence type="predicted"/>
<evidence type="ECO:0000256" key="1">
    <source>
        <dbReference type="SAM" id="MobiDB-lite"/>
    </source>
</evidence>
<organism evidence="2">
    <name type="scientific">human gut metagenome</name>
    <dbReference type="NCBI Taxonomy" id="408170"/>
    <lineage>
        <taxon>unclassified sequences</taxon>
        <taxon>metagenomes</taxon>
        <taxon>organismal metagenomes</taxon>
    </lineage>
</organism>
<feature type="region of interest" description="Disordered" evidence="1">
    <location>
        <begin position="26"/>
        <end position="45"/>
    </location>
</feature>
<protein>
    <submittedName>
        <fullName evidence="2">Uncharacterized protein</fullName>
    </submittedName>
</protein>
<feature type="non-terminal residue" evidence="2">
    <location>
        <position position="45"/>
    </location>
</feature>